<reference evidence="2 3" key="1">
    <citation type="submission" date="2024-01" db="EMBL/GenBank/DDBJ databases">
        <title>Genome assemblies of Stephania.</title>
        <authorList>
            <person name="Yang L."/>
        </authorList>
    </citation>
    <scope>NUCLEOTIDE SEQUENCE [LARGE SCALE GENOMIC DNA]</scope>
    <source>
        <strain evidence="2">QJT</strain>
        <tissue evidence="2">Leaf</tissue>
    </source>
</reference>
<organism evidence="2 3">
    <name type="scientific">Stephania japonica</name>
    <dbReference type="NCBI Taxonomy" id="461633"/>
    <lineage>
        <taxon>Eukaryota</taxon>
        <taxon>Viridiplantae</taxon>
        <taxon>Streptophyta</taxon>
        <taxon>Embryophyta</taxon>
        <taxon>Tracheophyta</taxon>
        <taxon>Spermatophyta</taxon>
        <taxon>Magnoliopsida</taxon>
        <taxon>Ranunculales</taxon>
        <taxon>Menispermaceae</taxon>
        <taxon>Menispermoideae</taxon>
        <taxon>Cissampelideae</taxon>
        <taxon>Stephania</taxon>
    </lineage>
</organism>
<dbReference type="AlphaFoldDB" id="A0AAP0K3Y6"/>
<name>A0AAP0K3Y6_9MAGN</name>
<dbReference type="EMBL" id="JBBNAE010000002">
    <property type="protein sequence ID" value="KAK9144935.1"/>
    <property type="molecule type" value="Genomic_DNA"/>
</dbReference>
<feature type="compositionally biased region" description="Basic and acidic residues" evidence="1">
    <location>
        <begin position="278"/>
        <end position="311"/>
    </location>
</feature>
<proteinExistence type="predicted"/>
<accession>A0AAP0K3Y6</accession>
<feature type="region of interest" description="Disordered" evidence="1">
    <location>
        <begin position="277"/>
        <end position="311"/>
    </location>
</feature>
<protein>
    <submittedName>
        <fullName evidence="2">Uncharacterized protein</fullName>
    </submittedName>
</protein>
<evidence type="ECO:0000313" key="3">
    <source>
        <dbReference type="Proteomes" id="UP001417504"/>
    </source>
</evidence>
<gene>
    <name evidence="2" type="ORF">Sjap_004838</name>
</gene>
<dbReference type="Proteomes" id="UP001417504">
    <property type="component" value="Unassembled WGS sequence"/>
</dbReference>
<evidence type="ECO:0000256" key="1">
    <source>
        <dbReference type="SAM" id="MobiDB-lite"/>
    </source>
</evidence>
<keyword evidence="3" id="KW-1185">Reference proteome</keyword>
<sequence length="376" mass="43994">MAAPSHFGTTLPSAQFCTTSPYHLRTQLPTRQYSSSPHATSFPLATSSYSVMPLPSSSAHTIPLLAPSPSNVEMHEVVRVRRGKMIVLLLDASNICSRELRRIFKGRMHIDGYQWRNVPEDINSVYWEGFTKHFTYRKSEEAKIYEAFLKKVAKRNAALLYNICKKLTSQPSYLTLKIYDNYLAQRSTPEFKEKTKKFHKIKSLRKEGLVLGRPPTASELYDKVYMEKYWSTFFDQRSKTLYDKFLRLRDEALSQRDLESLEPLIDEDQIIQMQSEMQEERECQQKAMQDMEARHQQDRESHQRDLERSRKEMQDHFARLEELISEDIHRRYIRPTSSPIPHYDLGQLRSSKIGINIREDVHIPQAPYSSELLSPA</sequence>
<comment type="caution">
    <text evidence="2">The sequence shown here is derived from an EMBL/GenBank/DDBJ whole genome shotgun (WGS) entry which is preliminary data.</text>
</comment>
<evidence type="ECO:0000313" key="2">
    <source>
        <dbReference type="EMBL" id="KAK9144935.1"/>
    </source>
</evidence>